<gene>
    <name evidence="1" type="ORF">WKI58_35175</name>
</gene>
<protein>
    <submittedName>
        <fullName evidence="1">Uncharacterized protein</fullName>
    </submittedName>
</protein>
<accession>A0ACC6QTI0</accession>
<sequence length="115" mass="12408">MDQDERDVLSMVCEELPALRAEISAHSEEKGRLLARIESEAAARRPILPLLAELLGTTRDETRQALGAGLPGAGAGRADEEWFVCPDGACERVATTVPAGPVPVCAVTRRTMRRQ</sequence>
<evidence type="ECO:0000313" key="1">
    <source>
        <dbReference type="EMBL" id="MEJ8661691.1"/>
    </source>
</evidence>
<proteinExistence type="predicted"/>
<dbReference type="Proteomes" id="UP001375539">
    <property type="component" value="Unassembled WGS sequence"/>
</dbReference>
<organism evidence="1 2">
    <name type="scientific">Streptomyces pratisoli</name>
    <dbReference type="NCBI Taxonomy" id="3139917"/>
    <lineage>
        <taxon>Bacteria</taxon>
        <taxon>Bacillati</taxon>
        <taxon>Actinomycetota</taxon>
        <taxon>Actinomycetes</taxon>
        <taxon>Kitasatosporales</taxon>
        <taxon>Streptomycetaceae</taxon>
        <taxon>Streptomyces</taxon>
    </lineage>
</organism>
<dbReference type="EMBL" id="JBBKAI010000002">
    <property type="protein sequence ID" value="MEJ8661691.1"/>
    <property type="molecule type" value="Genomic_DNA"/>
</dbReference>
<comment type="caution">
    <text evidence="1">The sequence shown here is derived from an EMBL/GenBank/DDBJ whole genome shotgun (WGS) entry which is preliminary data.</text>
</comment>
<name>A0ACC6QTI0_9ACTN</name>
<reference evidence="1" key="1">
    <citation type="submission" date="2024-03" db="EMBL/GenBank/DDBJ databases">
        <title>Novel Streptomyces species of biotechnological and ecological value are a feature of Machair soil.</title>
        <authorList>
            <person name="Prole J.R."/>
            <person name="Goodfellow M."/>
            <person name="Allenby N."/>
            <person name="Ward A.C."/>
        </authorList>
    </citation>
    <scope>NUCLEOTIDE SEQUENCE</scope>
    <source>
        <strain evidence="1">MS1.AVA.4</strain>
    </source>
</reference>
<evidence type="ECO:0000313" key="2">
    <source>
        <dbReference type="Proteomes" id="UP001375539"/>
    </source>
</evidence>
<keyword evidence="2" id="KW-1185">Reference proteome</keyword>